<dbReference type="PANTHER" id="PTHR12289:SF41">
    <property type="entry name" value="FAILED AXON CONNECTIONS-RELATED"/>
    <property type="match status" value="1"/>
</dbReference>
<evidence type="ECO:0000259" key="10">
    <source>
        <dbReference type="Pfam" id="PF17171"/>
    </source>
</evidence>
<gene>
    <name evidence="11" type="ORF">WA026_005701</name>
</gene>
<evidence type="ECO:0000256" key="4">
    <source>
        <dbReference type="ARBA" id="ARBA00022787"/>
    </source>
</evidence>
<dbReference type="AlphaFoldDB" id="A0AAW1U695"/>
<evidence type="ECO:0000256" key="7">
    <source>
        <dbReference type="ARBA" id="ARBA00023136"/>
    </source>
</evidence>
<dbReference type="InterPro" id="IPR019564">
    <property type="entry name" value="Sam37/metaxin_N"/>
</dbReference>
<evidence type="ECO:0000256" key="6">
    <source>
        <dbReference type="ARBA" id="ARBA00023128"/>
    </source>
</evidence>
<dbReference type="EMBL" id="JARQZJ010000032">
    <property type="protein sequence ID" value="KAK9874889.1"/>
    <property type="molecule type" value="Genomic_DNA"/>
</dbReference>
<evidence type="ECO:0008006" key="13">
    <source>
        <dbReference type="Google" id="ProtNLM"/>
    </source>
</evidence>
<feature type="domain" description="Metaxin glutathione S-transferase" evidence="10">
    <location>
        <begin position="175"/>
        <end position="239"/>
    </location>
</feature>
<dbReference type="InterPro" id="IPR033468">
    <property type="entry name" value="Metaxin_GST"/>
</dbReference>
<evidence type="ECO:0000256" key="2">
    <source>
        <dbReference type="ARBA" id="ARBA00009170"/>
    </source>
</evidence>
<keyword evidence="8" id="KW-0812">Transmembrane</keyword>
<keyword evidence="3" id="KW-0813">Transport</keyword>
<dbReference type="GO" id="GO:0007005">
    <property type="term" value="P:mitochondrion organization"/>
    <property type="evidence" value="ECO:0007669"/>
    <property type="project" value="TreeGrafter"/>
</dbReference>
<keyword evidence="4" id="KW-1000">Mitochondrion outer membrane</keyword>
<proteinExistence type="inferred from homology"/>
<evidence type="ECO:0000259" key="9">
    <source>
        <dbReference type="Pfam" id="PF10568"/>
    </source>
</evidence>
<dbReference type="Pfam" id="PF17171">
    <property type="entry name" value="GST_C_6"/>
    <property type="match status" value="1"/>
</dbReference>
<keyword evidence="7 8" id="KW-0472">Membrane</keyword>
<keyword evidence="6" id="KW-0496">Mitochondrion</keyword>
<evidence type="ECO:0000256" key="1">
    <source>
        <dbReference type="ARBA" id="ARBA00004294"/>
    </source>
</evidence>
<dbReference type="GO" id="GO:0015031">
    <property type="term" value="P:protein transport"/>
    <property type="evidence" value="ECO:0007669"/>
    <property type="project" value="UniProtKB-KW"/>
</dbReference>
<protein>
    <recommendedName>
        <fullName evidence="13">Metaxin</fullName>
    </recommendedName>
</protein>
<reference evidence="11 12" key="1">
    <citation type="submission" date="2023-03" db="EMBL/GenBank/DDBJ databases">
        <title>Genome insight into feeding habits of ladybird beetles.</title>
        <authorList>
            <person name="Li H.-S."/>
            <person name="Huang Y.-H."/>
            <person name="Pang H."/>
        </authorList>
    </citation>
    <scope>NUCLEOTIDE SEQUENCE [LARGE SCALE GENOMIC DNA]</scope>
    <source>
        <strain evidence="11">SYSU_2023b</strain>
        <tissue evidence="11">Whole body</tissue>
    </source>
</reference>
<evidence type="ECO:0000256" key="5">
    <source>
        <dbReference type="ARBA" id="ARBA00022927"/>
    </source>
</evidence>
<name>A0AAW1U695_9CUCU</name>
<dbReference type="PANTHER" id="PTHR12289">
    <property type="entry name" value="METAXIN RELATED"/>
    <property type="match status" value="1"/>
</dbReference>
<dbReference type="Pfam" id="PF10568">
    <property type="entry name" value="Tom37"/>
    <property type="match status" value="1"/>
</dbReference>
<dbReference type="GO" id="GO:0001401">
    <property type="term" value="C:SAM complex"/>
    <property type="evidence" value="ECO:0007669"/>
    <property type="project" value="InterPro"/>
</dbReference>
<evidence type="ECO:0000313" key="12">
    <source>
        <dbReference type="Proteomes" id="UP001431783"/>
    </source>
</evidence>
<accession>A0AAW1U695</accession>
<evidence type="ECO:0000256" key="8">
    <source>
        <dbReference type="SAM" id="Phobius"/>
    </source>
</evidence>
<dbReference type="Gene3D" id="1.20.1050.10">
    <property type="match status" value="1"/>
</dbReference>
<keyword evidence="12" id="KW-1185">Reference proteome</keyword>
<feature type="domain" description="Mitochondrial outer membrane transport complex Sam37/metaxin N-terminal" evidence="9">
    <location>
        <begin position="27"/>
        <end position="144"/>
    </location>
</feature>
<comment type="subcellular location">
    <subcellularLocation>
        <location evidence="1">Mitochondrion outer membrane</location>
    </subcellularLocation>
</comment>
<keyword evidence="5" id="KW-0653">Protein transport</keyword>
<dbReference type="InterPro" id="IPR036282">
    <property type="entry name" value="Glutathione-S-Trfase_C_sf"/>
</dbReference>
<dbReference type="InterPro" id="IPR050931">
    <property type="entry name" value="Mito_Protein_Transport_Metaxin"/>
</dbReference>
<dbReference type="SUPFAM" id="SSF47616">
    <property type="entry name" value="GST C-terminal domain-like"/>
    <property type="match status" value="1"/>
</dbReference>
<comment type="caution">
    <text evidence="11">The sequence shown here is derived from an EMBL/GenBank/DDBJ whole genome shotgun (WGS) entry which is preliminary data.</text>
</comment>
<sequence length="295" mass="34071">MASNKIPKYQLNVIPGDYGLVSLDPECVQCILYARIAKVPCDIKLYSSYMVCTFYSTPSFVNGKRVLNGYVDIMKEFRSLHFNLEFGMNSKQCSQSLALSSMVFHKLRPLLEFVMWVDKRNNEDVINPWFMKFLRFPFNHNYIKGRKQIAIDLIEALFPFEDSPEVIKDYLTKGATECLTSLSNKLGKDDFFFLKEPTALDILVYSYLAPFIKLPFISVEIVNMINTLWPNLEAFVKRIDAKYLGDLIERSMFSKRDIVNQQNDDEVSYSAIVILTLSAVSLIVTFVMNKKFLKL</sequence>
<evidence type="ECO:0000313" key="11">
    <source>
        <dbReference type="EMBL" id="KAK9874889.1"/>
    </source>
</evidence>
<organism evidence="11 12">
    <name type="scientific">Henosepilachna vigintioctopunctata</name>
    <dbReference type="NCBI Taxonomy" id="420089"/>
    <lineage>
        <taxon>Eukaryota</taxon>
        <taxon>Metazoa</taxon>
        <taxon>Ecdysozoa</taxon>
        <taxon>Arthropoda</taxon>
        <taxon>Hexapoda</taxon>
        <taxon>Insecta</taxon>
        <taxon>Pterygota</taxon>
        <taxon>Neoptera</taxon>
        <taxon>Endopterygota</taxon>
        <taxon>Coleoptera</taxon>
        <taxon>Polyphaga</taxon>
        <taxon>Cucujiformia</taxon>
        <taxon>Coccinelloidea</taxon>
        <taxon>Coccinellidae</taxon>
        <taxon>Epilachninae</taxon>
        <taxon>Epilachnini</taxon>
        <taxon>Henosepilachna</taxon>
    </lineage>
</organism>
<evidence type="ECO:0000256" key="3">
    <source>
        <dbReference type="ARBA" id="ARBA00022448"/>
    </source>
</evidence>
<keyword evidence="8" id="KW-1133">Transmembrane helix</keyword>
<dbReference type="Proteomes" id="UP001431783">
    <property type="component" value="Unassembled WGS sequence"/>
</dbReference>
<feature type="transmembrane region" description="Helical" evidence="8">
    <location>
        <begin position="267"/>
        <end position="288"/>
    </location>
</feature>
<comment type="similarity">
    <text evidence="2">Belongs to the metaxin family.</text>
</comment>